<dbReference type="EMBL" id="BART01023366">
    <property type="protein sequence ID" value="GAG91846.1"/>
    <property type="molecule type" value="Genomic_DNA"/>
</dbReference>
<dbReference type="Gene3D" id="3.30.70.100">
    <property type="match status" value="1"/>
</dbReference>
<sequence>MIQKRLVVKGKTVQGVNYREKACVIARRMGIKGSTKNLDDGTVEILCKCKNQKHLDEFISELTIKGKYENDPMIEKVTTTDDKVTCKLGYFNVNYGDDEDLQKELLIKIAVGSDSIKEMRTEKKKK</sequence>
<proteinExistence type="predicted"/>
<evidence type="ECO:0000313" key="2">
    <source>
        <dbReference type="EMBL" id="GAG91846.1"/>
    </source>
</evidence>
<feature type="domain" description="Acylphosphatase-like" evidence="1">
    <location>
        <begin position="3"/>
        <end position="95"/>
    </location>
</feature>
<organism evidence="2">
    <name type="scientific">marine sediment metagenome</name>
    <dbReference type="NCBI Taxonomy" id="412755"/>
    <lineage>
        <taxon>unclassified sequences</taxon>
        <taxon>metagenomes</taxon>
        <taxon>ecological metagenomes</taxon>
    </lineage>
</organism>
<dbReference type="Pfam" id="PF00708">
    <property type="entry name" value="Acylphosphatase"/>
    <property type="match status" value="1"/>
</dbReference>
<comment type="caution">
    <text evidence="2">The sequence shown here is derived from an EMBL/GenBank/DDBJ whole genome shotgun (WGS) entry which is preliminary data.</text>
</comment>
<protein>
    <recommendedName>
        <fullName evidence="1">Acylphosphatase-like domain-containing protein</fullName>
    </recommendedName>
</protein>
<dbReference type="PROSITE" id="PS51160">
    <property type="entry name" value="ACYLPHOSPHATASE_3"/>
    <property type="match status" value="1"/>
</dbReference>
<dbReference type="AlphaFoldDB" id="X1D5U1"/>
<dbReference type="InterPro" id="IPR036046">
    <property type="entry name" value="Acylphosphatase-like_dom_sf"/>
</dbReference>
<reference evidence="2" key="1">
    <citation type="journal article" date="2014" name="Front. Microbiol.">
        <title>High frequency of phylogenetically diverse reductive dehalogenase-homologous genes in deep subseafloor sedimentary metagenomes.</title>
        <authorList>
            <person name="Kawai M."/>
            <person name="Futagami T."/>
            <person name="Toyoda A."/>
            <person name="Takaki Y."/>
            <person name="Nishi S."/>
            <person name="Hori S."/>
            <person name="Arai W."/>
            <person name="Tsubouchi T."/>
            <person name="Morono Y."/>
            <person name="Uchiyama I."/>
            <person name="Ito T."/>
            <person name="Fujiyama A."/>
            <person name="Inagaki F."/>
            <person name="Takami H."/>
        </authorList>
    </citation>
    <scope>NUCLEOTIDE SEQUENCE</scope>
    <source>
        <strain evidence="2">Expedition CK06-06</strain>
    </source>
</reference>
<accession>X1D5U1</accession>
<dbReference type="PANTHER" id="PTHR47268:SF4">
    <property type="entry name" value="ACYLPHOSPHATASE"/>
    <property type="match status" value="1"/>
</dbReference>
<dbReference type="SUPFAM" id="SSF54975">
    <property type="entry name" value="Acylphosphatase/BLUF domain-like"/>
    <property type="match status" value="1"/>
</dbReference>
<dbReference type="InterPro" id="IPR001792">
    <property type="entry name" value="Acylphosphatase-like_dom"/>
</dbReference>
<evidence type="ECO:0000259" key="1">
    <source>
        <dbReference type="PROSITE" id="PS51160"/>
    </source>
</evidence>
<dbReference type="InterPro" id="IPR020456">
    <property type="entry name" value="Acylphosphatase"/>
</dbReference>
<dbReference type="PANTHER" id="PTHR47268">
    <property type="entry name" value="ACYLPHOSPHATASE"/>
    <property type="match status" value="1"/>
</dbReference>
<gene>
    <name evidence="2" type="ORF">S01H4_42533</name>
</gene>
<name>X1D5U1_9ZZZZ</name>
<dbReference type="GO" id="GO:0003998">
    <property type="term" value="F:acylphosphatase activity"/>
    <property type="evidence" value="ECO:0007669"/>
    <property type="project" value="InterPro"/>
</dbReference>